<organism evidence="1">
    <name type="scientific">bioreactor metagenome</name>
    <dbReference type="NCBI Taxonomy" id="1076179"/>
    <lineage>
        <taxon>unclassified sequences</taxon>
        <taxon>metagenomes</taxon>
        <taxon>ecological metagenomes</taxon>
    </lineage>
</organism>
<name>A0A645F3B8_9ZZZZ</name>
<reference evidence="1" key="1">
    <citation type="submission" date="2019-08" db="EMBL/GenBank/DDBJ databases">
        <authorList>
            <person name="Kucharzyk K."/>
            <person name="Murdoch R.W."/>
            <person name="Higgins S."/>
            <person name="Loffler F."/>
        </authorList>
    </citation>
    <scope>NUCLEOTIDE SEQUENCE</scope>
</reference>
<accession>A0A645F3B8</accession>
<dbReference type="EMBL" id="VSSQ01054145">
    <property type="protein sequence ID" value="MPN08126.1"/>
    <property type="molecule type" value="Genomic_DNA"/>
</dbReference>
<protein>
    <submittedName>
        <fullName evidence="1">Uncharacterized protein</fullName>
    </submittedName>
</protein>
<sequence length="101" mass="11635">MIRLAAKKVNKLGLQALAYSPLIDGRKITPKDAMQDLNLDYKNPLTIDQDHNLRSYVFNKDLNTIFYKPDDLTVKGYFHDLNTKKVYTGIFKAEQNNDNIS</sequence>
<dbReference type="AlphaFoldDB" id="A0A645F3B8"/>
<gene>
    <name evidence="1" type="ORF">SDC9_155404</name>
</gene>
<proteinExistence type="predicted"/>
<comment type="caution">
    <text evidence="1">The sequence shown here is derived from an EMBL/GenBank/DDBJ whole genome shotgun (WGS) entry which is preliminary data.</text>
</comment>
<evidence type="ECO:0000313" key="1">
    <source>
        <dbReference type="EMBL" id="MPN08126.1"/>
    </source>
</evidence>